<protein>
    <submittedName>
        <fullName evidence="2">3-demethylubiquinone-9 3-methyltransferase</fullName>
    </submittedName>
</protein>
<organism evidence="2 3">
    <name type="scientific">Thalassospira profundimaris</name>
    <dbReference type="NCBI Taxonomy" id="502049"/>
    <lineage>
        <taxon>Bacteria</taxon>
        <taxon>Pseudomonadati</taxon>
        <taxon>Pseudomonadota</taxon>
        <taxon>Alphaproteobacteria</taxon>
        <taxon>Rhodospirillales</taxon>
        <taxon>Thalassospiraceae</taxon>
        <taxon>Thalassospira</taxon>
    </lineage>
</organism>
<keyword evidence="2" id="KW-0808">Transferase</keyword>
<dbReference type="Proteomes" id="UP000253226">
    <property type="component" value="Unassembled WGS sequence"/>
</dbReference>
<dbReference type="Gene3D" id="3.10.180.10">
    <property type="entry name" value="2,3-Dihydroxybiphenyl 1,2-Dioxygenase, domain 1"/>
    <property type="match status" value="1"/>
</dbReference>
<dbReference type="CDD" id="cd06588">
    <property type="entry name" value="PhnB_like"/>
    <property type="match status" value="1"/>
</dbReference>
<dbReference type="AlphaFoldDB" id="A0A367WDW8"/>
<dbReference type="SUPFAM" id="SSF54593">
    <property type="entry name" value="Glyoxalase/Bleomycin resistance protein/Dihydroxybiphenyl dioxygenase"/>
    <property type="match status" value="1"/>
</dbReference>
<dbReference type="GO" id="GO:0008168">
    <property type="term" value="F:methyltransferase activity"/>
    <property type="evidence" value="ECO:0007669"/>
    <property type="project" value="UniProtKB-KW"/>
</dbReference>
<keyword evidence="2" id="KW-0489">Methyltransferase</keyword>
<evidence type="ECO:0000313" key="2">
    <source>
        <dbReference type="EMBL" id="RCK39623.1"/>
    </source>
</evidence>
<dbReference type="GO" id="GO:0032259">
    <property type="term" value="P:methylation"/>
    <property type="evidence" value="ECO:0007669"/>
    <property type="project" value="UniProtKB-KW"/>
</dbReference>
<gene>
    <name evidence="2" type="ORF">TH19_00780</name>
</gene>
<name>A0A367WDW8_9PROT</name>
<dbReference type="PANTHER" id="PTHR33990:SF1">
    <property type="entry name" value="PROTEIN YJDN"/>
    <property type="match status" value="1"/>
</dbReference>
<evidence type="ECO:0000313" key="3">
    <source>
        <dbReference type="Proteomes" id="UP000253226"/>
    </source>
</evidence>
<evidence type="ECO:0000259" key="1">
    <source>
        <dbReference type="Pfam" id="PF00903"/>
    </source>
</evidence>
<feature type="domain" description="Glyoxalase/fosfomycin resistance/dioxygenase" evidence="1">
    <location>
        <begin position="15"/>
        <end position="133"/>
    </location>
</feature>
<comment type="caution">
    <text evidence="2">The sequence shown here is derived from an EMBL/GenBank/DDBJ whole genome shotgun (WGS) entry which is preliminary data.</text>
</comment>
<keyword evidence="2" id="KW-0830">Ubiquinone</keyword>
<dbReference type="InterPro" id="IPR004360">
    <property type="entry name" value="Glyas_Fos-R_dOase_dom"/>
</dbReference>
<dbReference type="InterPro" id="IPR028973">
    <property type="entry name" value="PhnB-like"/>
</dbReference>
<dbReference type="PANTHER" id="PTHR33990">
    <property type="entry name" value="PROTEIN YJDN-RELATED"/>
    <property type="match status" value="1"/>
</dbReference>
<reference evidence="2 3" key="1">
    <citation type="submission" date="2014-07" db="EMBL/GenBank/DDBJ databases">
        <title>Draft genome sequence of Thalassospira profundimaris 35.</title>
        <authorList>
            <person name="Lai Q."/>
            <person name="Shao Z."/>
        </authorList>
    </citation>
    <scope>NUCLEOTIDE SEQUENCE [LARGE SCALE GENOMIC DNA]</scope>
    <source>
        <strain evidence="2 3">35</strain>
    </source>
</reference>
<accession>A0A367WDW8</accession>
<dbReference type="Pfam" id="PF00903">
    <property type="entry name" value="Glyoxalase"/>
    <property type="match status" value="1"/>
</dbReference>
<sequence length="147" mass="16249">MTRNASMKLVTYLNFNGNCRQAFEFYQSVLGGELIMMAFGDTPMAGDMPEHNDKIAHACLMGDGWHLMASDCPPEYYNPMQGMNASLHFEKPEDAKKIFDALSVGGTVTMPFEETFWSPGFGNLIDQFGTPWMINTDMPADAQAGCA</sequence>
<dbReference type="InterPro" id="IPR029068">
    <property type="entry name" value="Glyas_Bleomycin-R_OHBP_Dase"/>
</dbReference>
<proteinExistence type="predicted"/>
<dbReference type="EMBL" id="JPWF01000001">
    <property type="protein sequence ID" value="RCK39623.1"/>
    <property type="molecule type" value="Genomic_DNA"/>
</dbReference>